<evidence type="ECO:0000313" key="1">
    <source>
        <dbReference type="EMBL" id="CAA6830471.1"/>
    </source>
</evidence>
<name>A0A6S6UI74_9GAMM</name>
<dbReference type="AlphaFoldDB" id="A0A6S6UI74"/>
<accession>A0A6S6UI74</accession>
<proteinExistence type="predicted"/>
<organism evidence="1">
    <name type="scientific">uncultured Thiotrichaceae bacterium</name>
    <dbReference type="NCBI Taxonomy" id="298394"/>
    <lineage>
        <taxon>Bacteria</taxon>
        <taxon>Pseudomonadati</taxon>
        <taxon>Pseudomonadota</taxon>
        <taxon>Gammaproteobacteria</taxon>
        <taxon>Thiotrichales</taxon>
        <taxon>Thiotrichaceae</taxon>
        <taxon>environmental samples</taxon>
    </lineage>
</organism>
<gene>
    <name evidence="1" type="ORF">HELGO_WM61458</name>
</gene>
<reference evidence="1" key="1">
    <citation type="submission" date="2020-01" db="EMBL/GenBank/DDBJ databases">
        <authorList>
            <person name="Meier V. D."/>
            <person name="Meier V D."/>
        </authorList>
    </citation>
    <scope>NUCLEOTIDE SEQUENCE</scope>
    <source>
        <strain evidence="1">HLG_WM_MAG_09</strain>
    </source>
</reference>
<sequence>MTIVRDLMDELGYPSKSPEIVEPAKMAYYFSNEYKQSRVDSLPIAESGSVVNSAAQRNFLASFNEDGKSAGMALEIRERHSGHQFKTKVRLDDLDHDALGIISSELMGTIPPNAKWFINKILIDLYDAHDYERYEPTEGVVLNKPIISLLGGITASGLAKTFDTSDFNTGLLTRIMLVHSKDVEKGNPFEQVHDYKASTILLEQLNKVYDFKGEITISEEAKKTYKIIAMMQHNTSYDIRLTFYYNRRTLFLTKISMILALLHGRSEINRADLVTANTLLLYTEFDMPKALTEFGNTATIRIRNAIIDYLEKQLNREQGVTSKNIIENVAAKLGLSRETAITLEIQNLVQTRLITALELDSVMQYHLSKPKNTDIIEAKKVKVADDAAIPEWNISEYNMEEDTGPDWGDIKL</sequence>
<protein>
    <submittedName>
        <fullName evidence="1">Uncharacterized protein</fullName>
    </submittedName>
</protein>
<dbReference type="EMBL" id="CACVAT010000588">
    <property type="protein sequence ID" value="CAA6830471.1"/>
    <property type="molecule type" value="Genomic_DNA"/>
</dbReference>